<dbReference type="GO" id="GO:0045892">
    <property type="term" value="P:negative regulation of DNA-templated transcription"/>
    <property type="evidence" value="ECO:0007669"/>
    <property type="project" value="TreeGrafter"/>
</dbReference>
<feature type="region of interest" description="Disordered" evidence="1">
    <location>
        <begin position="308"/>
        <end position="365"/>
    </location>
</feature>
<dbReference type="Ensembl" id="ENSAMXT00005034314.1">
    <property type="protein sequence ID" value="ENSAMXP00005031356.1"/>
    <property type="gene ID" value="ENSAMXG00005015345.1"/>
</dbReference>
<feature type="region of interest" description="Disordered" evidence="1">
    <location>
        <begin position="1"/>
        <end position="31"/>
    </location>
</feature>
<dbReference type="AlphaFoldDB" id="A0A8B9K4L9"/>
<dbReference type="GO" id="GO:0035102">
    <property type="term" value="C:PRC1 complex"/>
    <property type="evidence" value="ECO:0007669"/>
    <property type="project" value="TreeGrafter"/>
</dbReference>
<dbReference type="SMART" id="SM00454">
    <property type="entry name" value="SAM"/>
    <property type="match status" value="1"/>
</dbReference>
<feature type="region of interest" description="Disordered" evidence="1">
    <location>
        <begin position="107"/>
        <end position="128"/>
    </location>
</feature>
<feature type="compositionally biased region" description="Pro residues" evidence="1">
    <location>
        <begin position="339"/>
        <end position="353"/>
    </location>
</feature>
<dbReference type="PANTHER" id="PTHR12247">
    <property type="entry name" value="POLYCOMB GROUP PROTEIN"/>
    <property type="match status" value="1"/>
</dbReference>
<dbReference type="PANTHER" id="PTHR12247:SF140">
    <property type="entry name" value="POLYHOMEOTIC HOMOLOG 1"/>
    <property type="match status" value="1"/>
</dbReference>
<dbReference type="PROSITE" id="PS50105">
    <property type="entry name" value="SAM_DOMAIN"/>
    <property type="match status" value="1"/>
</dbReference>
<accession>A0A8B9K4L9</accession>
<protein>
    <submittedName>
        <fullName evidence="3">Polyhomeotic homolog 1</fullName>
    </submittedName>
</protein>
<dbReference type="GO" id="GO:0003682">
    <property type="term" value="F:chromatin binding"/>
    <property type="evidence" value="ECO:0007669"/>
    <property type="project" value="TreeGrafter"/>
</dbReference>
<dbReference type="CDD" id="cd09577">
    <property type="entry name" value="SAM_Ph1_2_3"/>
    <property type="match status" value="1"/>
</dbReference>
<dbReference type="Pfam" id="PF21319">
    <property type="entry name" value="zf-FCS_1"/>
    <property type="match status" value="1"/>
</dbReference>
<dbReference type="GO" id="GO:0042393">
    <property type="term" value="F:histone binding"/>
    <property type="evidence" value="ECO:0007669"/>
    <property type="project" value="TreeGrafter"/>
</dbReference>
<proteinExistence type="predicted"/>
<dbReference type="Gene3D" id="1.10.150.50">
    <property type="entry name" value="Transcription Factor, Ets-1"/>
    <property type="match status" value="1"/>
</dbReference>
<dbReference type="Pfam" id="PF00536">
    <property type="entry name" value="SAM_1"/>
    <property type="match status" value="1"/>
</dbReference>
<dbReference type="InterPro" id="IPR013761">
    <property type="entry name" value="SAM/pointed_sf"/>
</dbReference>
<feature type="compositionally biased region" description="Low complexity" evidence="1">
    <location>
        <begin position="8"/>
        <end position="26"/>
    </location>
</feature>
<organism evidence="3 4">
    <name type="scientific">Astyanax mexicanus</name>
    <name type="common">Blind cave fish</name>
    <name type="synonym">Astyanax fasciatus mexicanus</name>
    <dbReference type="NCBI Taxonomy" id="7994"/>
    <lineage>
        <taxon>Eukaryota</taxon>
        <taxon>Metazoa</taxon>
        <taxon>Chordata</taxon>
        <taxon>Craniata</taxon>
        <taxon>Vertebrata</taxon>
        <taxon>Euteleostomi</taxon>
        <taxon>Actinopterygii</taxon>
        <taxon>Neopterygii</taxon>
        <taxon>Teleostei</taxon>
        <taxon>Ostariophysi</taxon>
        <taxon>Characiformes</taxon>
        <taxon>Characoidei</taxon>
        <taxon>Acestrorhamphidae</taxon>
        <taxon>Acestrorhamphinae</taxon>
        <taxon>Astyanax</taxon>
    </lineage>
</organism>
<dbReference type="SUPFAM" id="SSF47769">
    <property type="entry name" value="SAM/Pointed domain"/>
    <property type="match status" value="1"/>
</dbReference>
<sequence length="803" mass="83694">MEQAEEQGNSGSTNGSTPSGGNSRPPQIAQMSLYERQAVQALQALQRQPNAAQYFQQLMLQQQISSAQLHNLAAVQQATLAASRQSSSPSNSVSAASSTAQCTVNLSTTAGGGTMTNPRPMGPATSAASTALSQSVQNLAMRCVSTPRVAAVKTEFPDRKDAGSFSLGQNQTQQFGQSTQQITAQTQQLANTKLATYSTTNNATLASIGVKAQNQATLPTQQPGTASSATPSSSSSASSPLLPLSQLLLSPSGLCQARGVTAPAATVTHILVPTSNVPTSSQGYPVGSVAPKSNMAAQTLVVQPLQQSSGNLGTEKVTHGTGPVPIQPKTAQSHRLPTQIPPRHPPPILPAPPSGGQTPHHPPHVPVQLVGGRQGTLGNSQPLTVAQARNCCPHQDGTATAGVPINSSNGNVVTVVAAMETSGAGVCLKSAQSALPVCAVQTNQNAALNQSHSADGQNNPGVMSTAEESVFEQSVSAQTKPVIGSLKRKSESDVTNEMSTEASAHCCPSITDSAPPLSPAPCLDTAPEVAFSTPPTLSLSLPLPRGGVQGERAPLPQAVVKPQVLTHLIEGFVIQEGAEPFPVTGPCALSGCLSFFAPASQFRGSKRFCSNTCAKRYNVSCSTHFRTRRVRSVGEQPPMPAVVQDGIARRRGPRRSSSEIACAKIASRHLSVKCRSESSRSEDISSCEGEEEEEDSLSLSPSSSFSCPRPAHCGPQLDDTTQGDLPLDGEHFLSASPAHWSVEEVCRFISSLQGCEDLAGQFLSQEIDGQALLLLKEEHLMTTMNIKLGPALKICASINNLRD</sequence>
<dbReference type="Gene3D" id="3.30.60.160">
    <property type="match status" value="1"/>
</dbReference>
<feature type="region of interest" description="Disordered" evidence="1">
    <location>
        <begin position="217"/>
        <end position="240"/>
    </location>
</feature>
<feature type="compositionally biased region" description="Low complexity" evidence="1">
    <location>
        <begin position="697"/>
        <end position="708"/>
    </location>
</feature>
<feature type="compositionally biased region" description="Low complexity" evidence="1">
    <location>
        <begin position="222"/>
        <end position="240"/>
    </location>
</feature>
<dbReference type="InterPro" id="IPR001660">
    <property type="entry name" value="SAM"/>
</dbReference>
<feature type="domain" description="SAM" evidence="2">
    <location>
        <begin position="740"/>
        <end position="803"/>
    </location>
</feature>
<evidence type="ECO:0000313" key="3">
    <source>
        <dbReference type="Ensembl" id="ENSAMXP00005031356.1"/>
    </source>
</evidence>
<reference evidence="3" key="1">
    <citation type="submission" date="2025-08" db="UniProtKB">
        <authorList>
            <consortium name="Ensembl"/>
        </authorList>
    </citation>
    <scope>IDENTIFICATION</scope>
</reference>
<evidence type="ECO:0000259" key="2">
    <source>
        <dbReference type="PROSITE" id="PS50105"/>
    </source>
</evidence>
<evidence type="ECO:0000256" key="1">
    <source>
        <dbReference type="SAM" id="MobiDB-lite"/>
    </source>
</evidence>
<dbReference type="InterPro" id="IPR038603">
    <property type="entry name" value="Znf_FCS_sf"/>
</dbReference>
<evidence type="ECO:0000313" key="4">
    <source>
        <dbReference type="Proteomes" id="UP000694621"/>
    </source>
</evidence>
<feature type="region of interest" description="Disordered" evidence="1">
    <location>
        <begin position="637"/>
        <end position="658"/>
    </location>
</feature>
<dbReference type="InterPro" id="IPR050548">
    <property type="entry name" value="PcG_chromatin_remod_factors"/>
</dbReference>
<dbReference type="Proteomes" id="UP000694621">
    <property type="component" value="Unplaced"/>
</dbReference>
<name>A0A8B9K4L9_ASTMX</name>
<feature type="region of interest" description="Disordered" evidence="1">
    <location>
        <begin position="683"/>
        <end position="728"/>
    </location>
</feature>